<dbReference type="InterPro" id="IPR005512">
    <property type="entry name" value="PRONE_dom"/>
</dbReference>
<dbReference type="EMBL" id="CM029041">
    <property type="protein sequence ID" value="KAG2625814.1"/>
    <property type="molecule type" value="Genomic_DNA"/>
</dbReference>
<evidence type="ECO:0000313" key="6">
    <source>
        <dbReference type="Proteomes" id="UP000823388"/>
    </source>
</evidence>
<dbReference type="GO" id="GO:0005085">
    <property type="term" value="F:guanyl-nucleotide exchange factor activity"/>
    <property type="evidence" value="ECO:0007669"/>
    <property type="project" value="UniProtKB-UniRule"/>
</dbReference>
<dbReference type="PANTHER" id="PTHR33101:SF28">
    <property type="entry name" value="OS05G0560100 PROTEIN"/>
    <property type="match status" value="1"/>
</dbReference>
<feature type="domain" description="PRONE" evidence="4">
    <location>
        <begin position="97"/>
        <end position="461"/>
    </location>
</feature>
<proteinExistence type="predicted"/>
<dbReference type="FunFam" id="1.20.58.2010:FF:000003">
    <property type="entry name" value="Rop guanine nucleotide exchange factor 14"/>
    <property type="match status" value="1"/>
</dbReference>
<dbReference type="OrthoDB" id="1053009at2759"/>
<evidence type="ECO:0000259" key="4">
    <source>
        <dbReference type="PROSITE" id="PS51334"/>
    </source>
</evidence>
<organism evidence="5 6">
    <name type="scientific">Panicum virgatum</name>
    <name type="common">Blackwell switchgrass</name>
    <dbReference type="NCBI Taxonomy" id="38727"/>
    <lineage>
        <taxon>Eukaryota</taxon>
        <taxon>Viridiplantae</taxon>
        <taxon>Streptophyta</taxon>
        <taxon>Embryophyta</taxon>
        <taxon>Tracheophyta</taxon>
        <taxon>Spermatophyta</taxon>
        <taxon>Magnoliopsida</taxon>
        <taxon>Liliopsida</taxon>
        <taxon>Poales</taxon>
        <taxon>Poaceae</taxon>
        <taxon>PACMAD clade</taxon>
        <taxon>Panicoideae</taxon>
        <taxon>Panicodae</taxon>
        <taxon>Paniceae</taxon>
        <taxon>Panicinae</taxon>
        <taxon>Panicum</taxon>
        <taxon>Panicum sect. Hiantes</taxon>
    </lineage>
</organism>
<dbReference type="PROSITE" id="PS51334">
    <property type="entry name" value="PRONE"/>
    <property type="match status" value="1"/>
</dbReference>
<keyword evidence="1 2" id="KW-0344">Guanine-nucleotide releasing factor</keyword>
<reference evidence="5" key="1">
    <citation type="submission" date="2020-05" db="EMBL/GenBank/DDBJ databases">
        <title>WGS assembly of Panicum virgatum.</title>
        <authorList>
            <person name="Lovell J.T."/>
            <person name="Jenkins J."/>
            <person name="Shu S."/>
            <person name="Juenger T.E."/>
            <person name="Schmutz J."/>
        </authorList>
    </citation>
    <scope>NUCLEOTIDE SEQUENCE</scope>
    <source>
        <strain evidence="5">AP13</strain>
    </source>
</reference>
<dbReference type="Pfam" id="PF03759">
    <property type="entry name" value="PRONE"/>
    <property type="match status" value="1"/>
</dbReference>
<name>A0A8T0UXQ1_PANVG</name>
<accession>A0A8T0UXQ1</accession>
<dbReference type="PANTHER" id="PTHR33101">
    <property type="entry name" value="ROP GUANINE NUCLEOTIDE EXCHANGE FACTOR 1"/>
    <property type="match status" value="1"/>
</dbReference>
<evidence type="ECO:0000256" key="2">
    <source>
        <dbReference type="PROSITE-ProRule" id="PRU00663"/>
    </source>
</evidence>
<gene>
    <name evidence="5" type="ORF">PVAP13_3KG297900</name>
</gene>
<evidence type="ECO:0000313" key="5">
    <source>
        <dbReference type="EMBL" id="KAG2625814.1"/>
    </source>
</evidence>
<dbReference type="AlphaFoldDB" id="A0A8T0UXQ1"/>
<sequence>MARPFQKIGLERFSFRRRRSVSSSSPSPPSSPLSLASDGSTMEGPPPAAPSTRRILSRSCGSKGSRLSVDLPPPLAGGPSDKGASGSSSSQAMPPRPARHEGPPSDAEMVKEKFSKLLLGEDMSGTGKGVSSALALSNAITNLAASVFGEQRRLQPMAADQKARWQKEIDWLLSVADHIVEFVPSQQMSDNGTCMEIMVTQQRLDLQMNIPALRKLDGMLLEYLDSFKDRQEFWYVSKDAGESEKGNMPRQDDKWWLPTVRVPPNGLSDAYRKWLQHQKDLVAQVLKAAMAINANILMEMEVPESYMESLPKNGKSTLGESMYKLITDDYFDPEELLSSVDLSDEHNIVDLKNRVEASVAIWQKKMTNKDSKLSWGHGVSHEKRGKFEGRAENVLLLIKHRYPGIAQSTLDISKIQCNRDVGLAILESYSRTLESLAFTVMSRIEDVLNVDLATQDPKNADSMRIPSLTSDDTDKVVSDAKAEVEKSRRMEPVTATMYDFAGSRDHVKEGANGPKLSKISSIATKRFSYLDNLGGTRSPIARH</sequence>
<dbReference type="Proteomes" id="UP000823388">
    <property type="component" value="Chromosome 3K"/>
</dbReference>
<dbReference type="Gene3D" id="1.20.58.1310">
    <property type="entry name" value="PRONE domain, subdomain 2"/>
    <property type="match status" value="1"/>
</dbReference>
<protein>
    <recommendedName>
        <fullName evidence="4">PRONE domain-containing protein</fullName>
    </recommendedName>
</protein>
<feature type="region of interest" description="Disordered" evidence="3">
    <location>
        <begin position="1"/>
        <end position="108"/>
    </location>
</feature>
<feature type="compositionally biased region" description="Low complexity" evidence="3">
    <location>
        <begin position="77"/>
        <end position="90"/>
    </location>
</feature>
<dbReference type="InterPro" id="IPR038937">
    <property type="entry name" value="RopGEF"/>
</dbReference>
<feature type="compositionally biased region" description="Basic and acidic residues" evidence="3">
    <location>
        <begin position="98"/>
        <end position="108"/>
    </location>
</feature>
<dbReference type="Gene3D" id="1.20.58.2010">
    <property type="entry name" value="PRONE domain, subdomain 1"/>
    <property type="match status" value="1"/>
</dbReference>
<evidence type="ECO:0000256" key="3">
    <source>
        <dbReference type="SAM" id="MobiDB-lite"/>
    </source>
</evidence>
<dbReference type="FunFam" id="1.20.58.1310:FF:000001">
    <property type="entry name" value="Rop guanine nucleotide exchange factor 9"/>
    <property type="match status" value="1"/>
</dbReference>
<keyword evidence="6" id="KW-1185">Reference proteome</keyword>
<evidence type="ECO:0000256" key="1">
    <source>
        <dbReference type="ARBA" id="ARBA00022658"/>
    </source>
</evidence>
<comment type="caution">
    <text evidence="5">The sequence shown here is derived from an EMBL/GenBank/DDBJ whole genome shotgun (WGS) entry which is preliminary data.</text>
</comment>